<dbReference type="Proteomes" id="UP000826540">
    <property type="component" value="Chromosome"/>
</dbReference>
<dbReference type="RefSeq" id="WP_220611699.1">
    <property type="nucleotide sequence ID" value="NZ_CP080598.1"/>
</dbReference>
<reference evidence="1 2" key="1">
    <citation type="journal article" date="2022" name="J. Am. Chem. Soc.">
        <title>Biosynthesis of Guanitoxin Enables Global Environmental Detection in Freshwater Cyanobacteria.</title>
        <authorList>
            <person name="Lima S.T."/>
            <person name="Fallon T.R."/>
            <person name="Cordoza J.L."/>
            <person name="Chekan J.R."/>
            <person name="Delbaje E."/>
            <person name="Hopiavuori A.R."/>
            <person name="Alvarenga D.O."/>
            <person name="Wood S.M."/>
            <person name="Luhavaya H."/>
            <person name="Baumgartner J.T."/>
            <person name="Dorr F.A."/>
            <person name="Etchegaray A."/>
            <person name="Pinto E."/>
            <person name="McKinnie S.M.K."/>
            <person name="Fiore M.F."/>
            <person name="Moore B.S."/>
        </authorList>
    </citation>
    <scope>NUCLEOTIDE SEQUENCE [LARGE SCALE GENOMIC DNA]</scope>
    <source>
        <strain evidence="1 2">ITEP-024</strain>
    </source>
</reference>
<protein>
    <submittedName>
        <fullName evidence="1">Uncharacterized protein</fullName>
    </submittedName>
</protein>
<gene>
    <name evidence="1" type="ORF">K2F26_12225</name>
</gene>
<dbReference type="EMBL" id="CP080598">
    <property type="protein sequence ID" value="QYX33997.1"/>
    <property type="molecule type" value="Genomic_DNA"/>
</dbReference>
<evidence type="ECO:0000313" key="1">
    <source>
        <dbReference type="EMBL" id="QYX33997.1"/>
    </source>
</evidence>
<organism evidence="1 2">
    <name type="scientific">Sphaerospermopsis torques-reginae ITEP-024</name>
    <dbReference type="NCBI Taxonomy" id="984208"/>
    <lineage>
        <taxon>Bacteria</taxon>
        <taxon>Bacillati</taxon>
        <taxon>Cyanobacteriota</taxon>
        <taxon>Cyanophyceae</taxon>
        <taxon>Nostocales</taxon>
        <taxon>Aphanizomenonaceae</taxon>
        <taxon>Sphaerospermopsis</taxon>
        <taxon>Sphaerospermopsis torques-reginae</taxon>
    </lineage>
</organism>
<proteinExistence type="predicted"/>
<name>A0ABX8X675_9CYAN</name>
<evidence type="ECO:0000313" key="2">
    <source>
        <dbReference type="Proteomes" id="UP000826540"/>
    </source>
</evidence>
<keyword evidence="2" id="KW-1185">Reference proteome</keyword>
<accession>A0ABX8X675</accession>
<sequence>MSLTDGQWEIAHAIAQTLVQEDTDVNEVGKILAYLRTIIDKSDATSRFLTYLKTLVKDGKQISHSKETPRYYRNIEITCSQYFKNNSDAQTILQILGWVSRLMRYYKDAGIPVGDIKVPAVQIAKSIVEDKFKTGEIVEATVIKIDKQNVQSGKKTKLRTIITYQIEGSDCQPDEEVNKQEVNLSIGDVVTVKIEKCQGSCIRKVKRVIE</sequence>